<evidence type="ECO:0000313" key="2">
    <source>
        <dbReference type="Proteomes" id="UP000316471"/>
    </source>
</evidence>
<dbReference type="OrthoDB" id="26322at2"/>
<dbReference type="Proteomes" id="UP000316471">
    <property type="component" value="Unassembled WGS sequence"/>
</dbReference>
<dbReference type="EMBL" id="VLKP01000003">
    <property type="protein sequence ID" value="TWI12515.1"/>
    <property type="molecule type" value="Genomic_DNA"/>
</dbReference>
<gene>
    <name evidence="1" type="ORF">IP93_00856</name>
</gene>
<reference evidence="1 2" key="1">
    <citation type="journal article" date="2015" name="Stand. Genomic Sci.">
        <title>Genomic Encyclopedia of Bacterial and Archaeal Type Strains, Phase III: the genomes of soil and plant-associated and newly described type strains.</title>
        <authorList>
            <person name="Whitman W.B."/>
            <person name="Woyke T."/>
            <person name="Klenk H.P."/>
            <person name="Zhou Y."/>
            <person name="Lilburn T.G."/>
            <person name="Beck B.J."/>
            <person name="De Vos P."/>
            <person name="Vandamme P."/>
            <person name="Eisen J.A."/>
            <person name="Garrity G."/>
            <person name="Hugenholtz P."/>
            <person name="Kyrpides N.C."/>
        </authorList>
    </citation>
    <scope>NUCLEOTIDE SEQUENCE [LARGE SCALE GENOMIC DNA]</scope>
    <source>
        <strain evidence="1 2">CGMCC 1.10136</strain>
    </source>
</reference>
<dbReference type="RefSeq" id="WP_144812474.1">
    <property type="nucleotide sequence ID" value="NZ_VLKP01000003.1"/>
</dbReference>
<protein>
    <recommendedName>
        <fullName evidence="3">Galactosyldiacylglycerol synthase</fullName>
    </recommendedName>
</protein>
<proteinExistence type="predicted"/>
<organism evidence="1 2">
    <name type="scientific">Aerolutibacter ruishenii</name>
    <dbReference type="NCBI Taxonomy" id="686800"/>
    <lineage>
        <taxon>Bacteria</taxon>
        <taxon>Pseudomonadati</taxon>
        <taxon>Pseudomonadota</taxon>
        <taxon>Gammaproteobacteria</taxon>
        <taxon>Lysobacterales</taxon>
        <taxon>Lysobacteraceae</taxon>
        <taxon>Aerolutibacter</taxon>
    </lineage>
</organism>
<evidence type="ECO:0008006" key="3">
    <source>
        <dbReference type="Google" id="ProtNLM"/>
    </source>
</evidence>
<keyword evidence="2" id="KW-1185">Reference proteome</keyword>
<sequence>MSVRISEKETGRSIGEISDHDLEILIGHMEEESSRDQDYFVETTAIDALERLGASAAFVAMLRGAAANSDGIDIVWSRR</sequence>
<accession>A0A562LXZ3</accession>
<name>A0A562LXZ3_9GAMM</name>
<evidence type="ECO:0000313" key="1">
    <source>
        <dbReference type="EMBL" id="TWI12515.1"/>
    </source>
</evidence>
<dbReference type="AlphaFoldDB" id="A0A562LXZ3"/>
<comment type="caution">
    <text evidence="1">The sequence shown here is derived from an EMBL/GenBank/DDBJ whole genome shotgun (WGS) entry which is preliminary data.</text>
</comment>